<dbReference type="EMBL" id="GBXM01020566">
    <property type="protein sequence ID" value="JAH88011.1"/>
    <property type="molecule type" value="Transcribed_RNA"/>
</dbReference>
<reference evidence="1" key="1">
    <citation type="submission" date="2014-11" db="EMBL/GenBank/DDBJ databases">
        <authorList>
            <person name="Amaro Gonzalez C."/>
        </authorList>
    </citation>
    <scope>NUCLEOTIDE SEQUENCE</scope>
</reference>
<organism evidence="1">
    <name type="scientific">Anguilla anguilla</name>
    <name type="common">European freshwater eel</name>
    <name type="synonym">Muraena anguilla</name>
    <dbReference type="NCBI Taxonomy" id="7936"/>
    <lineage>
        <taxon>Eukaryota</taxon>
        <taxon>Metazoa</taxon>
        <taxon>Chordata</taxon>
        <taxon>Craniata</taxon>
        <taxon>Vertebrata</taxon>
        <taxon>Euteleostomi</taxon>
        <taxon>Actinopterygii</taxon>
        <taxon>Neopterygii</taxon>
        <taxon>Teleostei</taxon>
        <taxon>Anguilliformes</taxon>
        <taxon>Anguillidae</taxon>
        <taxon>Anguilla</taxon>
    </lineage>
</organism>
<reference evidence="1" key="2">
    <citation type="journal article" date="2015" name="Fish Shellfish Immunol.">
        <title>Early steps in the European eel (Anguilla anguilla)-Vibrio vulnificus interaction in the gills: Role of the RtxA13 toxin.</title>
        <authorList>
            <person name="Callol A."/>
            <person name="Pajuelo D."/>
            <person name="Ebbesson L."/>
            <person name="Teles M."/>
            <person name="MacKenzie S."/>
            <person name="Amaro C."/>
        </authorList>
    </citation>
    <scope>NUCLEOTIDE SEQUENCE</scope>
</reference>
<dbReference type="AlphaFoldDB" id="A0A0E9WCI6"/>
<protein>
    <submittedName>
        <fullName evidence="1">Uncharacterized protein</fullName>
    </submittedName>
</protein>
<sequence length="38" mass="3921">MGVKELLGFHSGAVCTSPPPSAYSAFLQNKCSLVALVP</sequence>
<name>A0A0E9WCI6_ANGAN</name>
<proteinExistence type="predicted"/>
<accession>A0A0E9WCI6</accession>
<evidence type="ECO:0000313" key="1">
    <source>
        <dbReference type="EMBL" id="JAH88011.1"/>
    </source>
</evidence>